<dbReference type="PANTHER" id="PTHR34883">
    <property type="entry name" value="SERINE-RICH PROTEIN, PUTATIVE-RELATED-RELATED"/>
    <property type="match status" value="1"/>
</dbReference>
<evidence type="ECO:0000313" key="4">
    <source>
        <dbReference type="Proteomes" id="UP001583280"/>
    </source>
</evidence>
<feature type="compositionally biased region" description="Polar residues" evidence="1">
    <location>
        <begin position="147"/>
        <end position="164"/>
    </location>
</feature>
<protein>
    <recommendedName>
        <fullName evidence="5">Extracellular serine-rich protein</fullName>
    </recommendedName>
</protein>
<dbReference type="Gene3D" id="2.60.40.420">
    <property type="entry name" value="Cupredoxins - blue copper proteins"/>
    <property type="match status" value="1"/>
</dbReference>
<name>A0ABR3ZGW6_9PEZI</name>
<reference evidence="3 4" key="1">
    <citation type="journal article" date="2024" name="IMA Fungus">
        <title>IMA Genome - F19 : A genome assembly and annotation guide to empower mycologists, including annotated draft genome sequences of Ceratocystis pirilliformis, Diaporthe australafricana, Fusarium ophioides, Paecilomyces lecythidis, and Sporothrix stenoceras.</title>
        <authorList>
            <person name="Aylward J."/>
            <person name="Wilson A.M."/>
            <person name="Visagie C.M."/>
            <person name="Spraker J."/>
            <person name="Barnes I."/>
            <person name="Buitendag C."/>
            <person name="Ceriani C."/>
            <person name="Del Mar Angel L."/>
            <person name="du Plessis D."/>
            <person name="Fuchs T."/>
            <person name="Gasser K."/>
            <person name="Kramer D."/>
            <person name="Li W."/>
            <person name="Munsamy K."/>
            <person name="Piso A."/>
            <person name="Price J.L."/>
            <person name="Sonnekus B."/>
            <person name="Thomas C."/>
            <person name="van der Nest A."/>
            <person name="van Dijk A."/>
            <person name="van Heerden A."/>
            <person name="van Vuuren N."/>
            <person name="Yilmaz N."/>
            <person name="Duong T.A."/>
            <person name="van der Merwe N.A."/>
            <person name="Wingfield M.J."/>
            <person name="Wingfield B.D."/>
        </authorList>
    </citation>
    <scope>NUCLEOTIDE SEQUENCE [LARGE SCALE GENOMIC DNA]</scope>
    <source>
        <strain evidence="3 4">CMW 12675</strain>
    </source>
</reference>
<comment type="caution">
    <text evidence="3">The sequence shown here is derived from an EMBL/GenBank/DDBJ whole genome shotgun (WGS) entry which is preliminary data.</text>
</comment>
<dbReference type="EMBL" id="JAWDJO010000026">
    <property type="protein sequence ID" value="KAL1899038.1"/>
    <property type="molecule type" value="Genomic_DNA"/>
</dbReference>
<keyword evidence="4" id="KW-1185">Reference proteome</keyword>
<sequence length="164" mass="17501">MRFAVTALLAATVVMAAPTSESSSENDSSQTRTVWIGGRSKVSPATLRANVGDKIEFHFLSGLHSVVEANYFDPCQHNGGFASGYFSTIERDHQNSQTFVITIEDNSPIWYFDGAGTECMSGAVGVINPPNDGSRTLSGFKRAAKVESSSNSPSQFQGGSVIKN</sequence>
<proteinExistence type="predicted"/>
<gene>
    <name evidence="3" type="ORF">Cpir12675_001594</name>
</gene>
<dbReference type="InterPro" id="IPR008972">
    <property type="entry name" value="Cupredoxin"/>
</dbReference>
<dbReference type="Proteomes" id="UP001583280">
    <property type="component" value="Unassembled WGS sequence"/>
</dbReference>
<dbReference type="PANTHER" id="PTHR34883:SF15">
    <property type="entry name" value="EXTRACELLULAR SERINE-RICH PROTEIN"/>
    <property type="match status" value="1"/>
</dbReference>
<feature type="chain" id="PRO_5046894630" description="Extracellular serine-rich protein" evidence="2">
    <location>
        <begin position="17"/>
        <end position="164"/>
    </location>
</feature>
<evidence type="ECO:0000256" key="1">
    <source>
        <dbReference type="SAM" id="MobiDB-lite"/>
    </source>
</evidence>
<keyword evidence="2" id="KW-0732">Signal</keyword>
<evidence type="ECO:0000313" key="3">
    <source>
        <dbReference type="EMBL" id="KAL1899038.1"/>
    </source>
</evidence>
<dbReference type="InterPro" id="IPR052953">
    <property type="entry name" value="Ser-rich/MCO-related"/>
</dbReference>
<feature type="region of interest" description="Disordered" evidence="1">
    <location>
        <begin position="145"/>
        <end position="164"/>
    </location>
</feature>
<dbReference type="SUPFAM" id="SSF49503">
    <property type="entry name" value="Cupredoxins"/>
    <property type="match status" value="1"/>
</dbReference>
<feature type="signal peptide" evidence="2">
    <location>
        <begin position="1"/>
        <end position="16"/>
    </location>
</feature>
<evidence type="ECO:0008006" key="5">
    <source>
        <dbReference type="Google" id="ProtNLM"/>
    </source>
</evidence>
<organism evidence="3 4">
    <name type="scientific">Ceratocystis pirilliformis</name>
    <dbReference type="NCBI Taxonomy" id="259994"/>
    <lineage>
        <taxon>Eukaryota</taxon>
        <taxon>Fungi</taxon>
        <taxon>Dikarya</taxon>
        <taxon>Ascomycota</taxon>
        <taxon>Pezizomycotina</taxon>
        <taxon>Sordariomycetes</taxon>
        <taxon>Hypocreomycetidae</taxon>
        <taxon>Microascales</taxon>
        <taxon>Ceratocystidaceae</taxon>
        <taxon>Ceratocystis</taxon>
    </lineage>
</organism>
<accession>A0ABR3ZGW6</accession>
<evidence type="ECO:0000256" key="2">
    <source>
        <dbReference type="SAM" id="SignalP"/>
    </source>
</evidence>